<feature type="compositionally biased region" description="Polar residues" evidence="1">
    <location>
        <begin position="452"/>
        <end position="468"/>
    </location>
</feature>
<dbReference type="InterPro" id="IPR011990">
    <property type="entry name" value="TPR-like_helical_dom_sf"/>
</dbReference>
<feature type="region of interest" description="Disordered" evidence="1">
    <location>
        <begin position="429"/>
        <end position="470"/>
    </location>
</feature>
<keyword evidence="2" id="KW-0472">Membrane</keyword>
<protein>
    <submittedName>
        <fullName evidence="3">Uncharacterized protein</fullName>
    </submittedName>
</protein>
<evidence type="ECO:0000313" key="4">
    <source>
        <dbReference type="Proteomes" id="UP001454036"/>
    </source>
</evidence>
<feature type="transmembrane region" description="Helical" evidence="2">
    <location>
        <begin position="121"/>
        <end position="144"/>
    </location>
</feature>
<evidence type="ECO:0000313" key="3">
    <source>
        <dbReference type="EMBL" id="GAA0158957.1"/>
    </source>
</evidence>
<feature type="region of interest" description="Disordered" evidence="1">
    <location>
        <begin position="292"/>
        <end position="314"/>
    </location>
</feature>
<name>A0AAV3Q720_LITER</name>
<evidence type="ECO:0000256" key="1">
    <source>
        <dbReference type="SAM" id="MobiDB-lite"/>
    </source>
</evidence>
<dbReference type="SUPFAM" id="SSF48452">
    <property type="entry name" value="TPR-like"/>
    <property type="match status" value="1"/>
</dbReference>
<keyword evidence="2" id="KW-1133">Transmembrane helix</keyword>
<dbReference type="Gene3D" id="1.25.40.10">
    <property type="entry name" value="Tetratricopeptide repeat domain"/>
    <property type="match status" value="1"/>
</dbReference>
<dbReference type="AlphaFoldDB" id="A0AAV3Q720"/>
<feature type="transmembrane region" description="Helical" evidence="2">
    <location>
        <begin position="98"/>
        <end position="115"/>
    </location>
</feature>
<gene>
    <name evidence="3" type="ORF">LIER_15854</name>
</gene>
<proteinExistence type="predicted"/>
<comment type="caution">
    <text evidence="3">The sequence shown here is derived from an EMBL/GenBank/DDBJ whole genome shotgun (WGS) entry which is preliminary data.</text>
</comment>
<sequence>MNKIILPKPNNINLLHPQLLSCNIPLFFRNNLNFFNKSSNQYSSFSPKIQTLCISTPSEQPIYGGWDDFQLSVDFASSGESTLFKKFLNSLGINDKKYIFVYLLGFICALAVTRIRVSSVIALSASVTVFATGFIIGYVNGGYLKASRIDKGLKDEIFRGCVEKLKCLVDLLNGVDAKSESLIGGVKRNIENDQVSLDDLEGVIRSGESISLLALNAKSIVEGLLIENQEGEKNVNKKLNKPTKEGGENGFGLSRFISRLFYDKRNKNSAKRETKDGAGNLSALSNMLAPSVEEEQFGSTRSDDKTANKTSIAQEKHYNVNSEMNAGDGIGNMGMAEMYDVSERVYDRKEYPFKNKSDRFIDNQRASSKMSKSNRNSLETWDSIHNDVSSTDFRVVSSKQTKADQRYKQEILHRDSGRNYFNLDSIQEGETELDKPSSQMEGSRQEDEVSQDDQGSVHENSYGSSPSIVSDDKEFSEYLEEANVLLREAKQVLVQNGNDGNAEKVLYKSAGILSKAIQLRPMSLLAVGQLGNTYLLHGELKLRISRELRAVLAGKDSFSMDMWVLNNFDDKLDKNDKLMSTLVNTCEECEDLLIKAGRNYRLALSIDGNDMRALYNWGLALSFRGQLIADIGPGAARDADRVFLAAIDKFDAMLSKSNVYAPEALFRWGRALQQRSRLRPRNSKEKLKFLQQARRLYEDALDMDSNNFQVQEALSTCISELNFWYK</sequence>
<reference evidence="3 4" key="1">
    <citation type="submission" date="2024-01" db="EMBL/GenBank/DDBJ databases">
        <title>The complete chloroplast genome sequence of Lithospermum erythrorhizon: insights into the phylogenetic relationship among Boraginaceae species and the maternal lineages of purple gromwells.</title>
        <authorList>
            <person name="Okada T."/>
            <person name="Watanabe K."/>
        </authorList>
    </citation>
    <scope>NUCLEOTIDE SEQUENCE [LARGE SCALE GENOMIC DNA]</scope>
</reference>
<dbReference type="Proteomes" id="UP001454036">
    <property type="component" value="Unassembled WGS sequence"/>
</dbReference>
<dbReference type="PANTHER" id="PTHR36888:SF2">
    <property type="entry name" value="TETRATRICOPEPTIDE REPEAT (TPR)-LIKE SUPERFAMILY PROTEIN"/>
    <property type="match status" value="1"/>
</dbReference>
<dbReference type="PANTHER" id="PTHR36888">
    <property type="entry name" value="TETRATRICOPEPTIDE-LIKE HELICAL DOMAIN-CONTAINING PROTEIN-RELATED"/>
    <property type="match status" value="1"/>
</dbReference>
<keyword evidence="4" id="KW-1185">Reference proteome</keyword>
<accession>A0AAV3Q720</accession>
<dbReference type="EMBL" id="BAABME010003481">
    <property type="protein sequence ID" value="GAA0158957.1"/>
    <property type="molecule type" value="Genomic_DNA"/>
</dbReference>
<keyword evidence="2" id="KW-0812">Transmembrane</keyword>
<organism evidence="3 4">
    <name type="scientific">Lithospermum erythrorhizon</name>
    <name type="common">Purple gromwell</name>
    <name type="synonym">Lithospermum officinale var. erythrorhizon</name>
    <dbReference type="NCBI Taxonomy" id="34254"/>
    <lineage>
        <taxon>Eukaryota</taxon>
        <taxon>Viridiplantae</taxon>
        <taxon>Streptophyta</taxon>
        <taxon>Embryophyta</taxon>
        <taxon>Tracheophyta</taxon>
        <taxon>Spermatophyta</taxon>
        <taxon>Magnoliopsida</taxon>
        <taxon>eudicotyledons</taxon>
        <taxon>Gunneridae</taxon>
        <taxon>Pentapetalae</taxon>
        <taxon>asterids</taxon>
        <taxon>lamiids</taxon>
        <taxon>Boraginales</taxon>
        <taxon>Boraginaceae</taxon>
        <taxon>Boraginoideae</taxon>
        <taxon>Lithospermeae</taxon>
        <taxon>Lithospermum</taxon>
    </lineage>
</organism>
<evidence type="ECO:0000256" key="2">
    <source>
        <dbReference type="SAM" id="Phobius"/>
    </source>
</evidence>